<dbReference type="RefSeq" id="WP_116070466.1">
    <property type="nucleotide sequence ID" value="NZ_BONB01000002.1"/>
</dbReference>
<evidence type="ECO:0000256" key="1">
    <source>
        <dbReference type="SAM" id="MobiDB-lite"/>
    </source>
</evidence>
<feature type="compositionally biased region" description="Gly residues" evidence="1">
    <location>
        <begin position="158"/>
        <end position="171"/>
    </location>
</feature>
<evidence type="ECO:0000313" key="2">
    <source>
        <dbReference type="EMBL" id="REF99273.1"/>
    </source>
</evidence>
<feature type="compositionally biased region" description="Low complexity" evidence="1">
    <location>
        <begin position="76"/>
        <end position="93"/>
    </location>
</feature>
<dbReference type="OrthoDB" id="3579537at2"/>
<dbReference type="EMBL" id="QUMQ01000001">
    <property type="protein sequence ID" value="REF99273.1"/>
    <property type="molecule type" value="Genomic_DNA"/>
</dbReference>
<reference evidence="2 3" key="1">
    <citation type="submission" date="2018-08" db="EMBL/GenBank/DDBJ databases">
        <title>Sequencing the genomes of 1000 actinobacteria strains.</title>
        <authorList>
            <person name="Klenk H.-P."/>
        </authorList>
    </citation>
    <scope>NUCLEOTIDE SEQUENCE [LARGE SCALE GENOMIC DNA]</scope>
    <source>
        <strain evidence="2 3">DSM 44099</strain>
    </source>
</reference>
<feature type="region of interest" description="Disordered" evidence="1">
    <location>
        <begin position="133"/>
        <end position="244"/>
    </location>
</feature>
<gene>
    <name evidence="2" type="ORF">DFJ67_5307</name>
</gene>
<name>A0A3D9ZTG0_9ACTN</name>
<feature type="compositionally biased region" description="Basic and acidic residues" evidence="1">
    <location>
        <begin position="109"/>
        <end position="118"/>
    </location>
</feature>
<comment type="caution">
    <text evidence="2">The sequence shown here is derived from an EMBL/GenBank/DDBJ whole genome shotgun (WGS) entry which is preliminary data.</text>
</comment>
<accession>A0A3D9ZTG0</accession>
<evidence type="ECO:0000313" key="3">
    <source>
        <dbReference type="Proteomes" id="UP000256913"/>
    </source>
</evidence>
<keyword evidence="3" id="KW-1185">Reference proteome</keyword>
<protein>
    <recommendedName>
        <fullName evidence="4">Pecanex-like protein 1</fullName>
    </recommendedName>
</protein>
<dbReference type="AlphaFoldDB" id="A0A3D9ZTG0"/>
<proteinExistence type="predicted"/>
<feature type="compositionally biased region" description="Basic and acidic residues" evidence="1">
    <location>
        <begin position="133"/>
        <end position="144"/>
    </location>
</feature>
<feature type="compositionally biased region" description="Low complexity" evidence="1">
    <location>
        <begin position="189"/>
        <end position="198"/>
    </location>
</feature>
<dbReference type="Proteomes" id="UP000256913">
    <property type="component" value="Unassembled WGS sequence"/>
</dbReference>
<evidence type="ECO:0008006" key="4">
    <source>
        <dbReference type="Google" id="ProtNLM"/>
    </source>
</evidence>
<sequence length="386" mass="38910">MTRSRQAPRKNRRFIAVFATLAVFAGLVAVTQVSLAGSWRGRNNNSLPVCPPAASASGAHDHAGESDPAAKPPADAPQGEVAGAAGDGTAADATDTEVPDADTATATTDEEKAADEKAAGVAKVAANEKAKADAQAKAAADQRRSGRCRPATSTPTAGSGGNNGGSNGGSGSTPSTGTSSGTGTGNGGSTSSPGTTPTTAPPAAPLVPLGRTCEGSDLPIHDGFQGGPKCVETQMGEVGSEGNNPELLISRAPARVRMNTAFDIQVSTRNIVRDRFLGAAAGGYYLESSFLTEEGIVRGHFHVACRLLSGRNAQESAPVPAFFKAVEDGKGGKTPDTVTVTITPGLSAPGVAQCAAWAGDGSHRIPMMARANQIPAMDSVRVIVTR</sequence>
<organism evidence="2 3">
    <name type="scientific">Asanoa ferruginea</name>
    <dbReference type="NCBI Taxonomy" id="53367"/>
    <lineage>
        <taxon>Bacteria</taxon>
        <taxon>Bacillati</taxon>
        <taxon>Actinomycetota</taxon>
        <taxon>Actinomycetes</taxon>
        <taxon>Micromonosporales</taxon>
        <taxon>Micromonosporaceae</taxon>
        <taxon>Asanoa</taxon>
    </lineage>
</organism>
<feature type="region of interest" description="Disordered" evidence="1">
    <location>
        <begin position="50"/>
        <end position="120"/>
    </location>
</feature>